<gene>
    <name evidence="1" type="ORF">NUZ5A_50659</name>
</gene>
<name>A0A812F7U5_9ARCH</name>
<organism evidence="1 2">
    <name type="scientific">Candidatus Nitrosotenuis uzonensis</name>
    <dbReference type="NCBI Taxonomy" id="1407055"/>
    <lineage>
        <taxon>Archaea</taxon>
        <taxon>Nitrososphaerota</taxon>
        <taxon>Candidatus Nitrosotenuis</taxon>
    </lineage>
</organism>
<dbReference type="Proteomes" id="UP000655759">
    <property type="component" value="Unassembled WGS sequence"/>
</dbReference>
<comment type="caution">
    <text evidence="1">The sequence shown here is derived from an EMBL/GenBank/DDBJ whole genome shotgun (WGS) entry which is preliminary data.</text>
</comment>
<proteinExistence type="predicted"/>
<sequence>MKLKSVENISKKEAEQFEVTCSHCGKKITLPHLIFHIGTEHGV</sequence>
<dbReference type="EMBL" id="CAJNAQ010000005">
    <property type="protein sequence ID" value="CAE6497338.1"/>
    <property type="molecule type" value="Genomic_DNA"/>
</dbReference>
<evidence type="ECO:0000313" key="2">
    <source>
        <dbReference type="Proteomes" id="UP000655759"/>
    </source>
</evidence>
<protein>
    <recommendedName>
        <fullName evidence="3">C2H2-type domain-containing protein</fullName>
    </recommendedName>
</protein>
<accession>A0A812F7U5</accession>
<evidence type="ECO:0008006" key="3">
    <source>
        <dbReference type="Google" id="ProtNLM"/>
    </source>
</evidence>
<reference evidence="1" key="1">
    <citation type="submission" date="2021-02" db="EMBL/GenBank/DDBJ databases">
        <authorList>
            <person name="Han P."/>
        </authorList>
    </citation>
    <scope>NUCLEOTIDE SEQUENCE</scope>
    <source>
        <strain evidence="1">Candidatus Nitrosotenuis uzonensis 5A</strain>
    </source>
</reference>
<dbReference type="AlphaFoldDB" id="A0A812F7U5"/>
<evidence type="ECO:0000313" key="1">
    <source>
        <dbReference type="EMBL" id="CAE6497338.1"/>
    </source>
</evidence>